<feature type="compositionally biased region" description="Basic residues" evidence="1">
    <location>
        <begin position="41"/>
        <end position="62"/>
    </location>
</feature>
<sequence>MGRSAQNRSLKSVGETGSNTLKRNPKSYPVIAKIDTEMKPSLKRRKQQPRSKRSLGIKRNPKGGKTNSSDHNNRRKERAKKKANAISELRPQSPKNSVYDVLKGRNVYLTTDNNGKQRFVPKESEATAKEKAKGLFIKDSTIIKKGKNALSKDAQPKLDSTGRNTYPVKGEDDTTQYLPKESDATQEEKNQGRYVEESSLNLPVKAKQASEGGLPIRDLGKDRKVYPTTRENGDLVFLPREQDATPYEKRKGLFVTNESAAAQTQGKRMTNGKPIRDLGKNRMAYPTESADGEIVFYPRESEATPNEIKRGQFVTDESVKDQTEKKASQKEEPKYNKGTNRFEYPYENQEGEITYLPKENEASKDEIAKGQFVNNKSTENPADQWMPFTNGKPKYEADRYLYPVTEAAGNLVYLPIASEATQRELDNGLYLPFENIETSGRIIDRALRAQRLHPIGSIRANDATDRDRQLYAKTDPNDEVRYLPKASEATADEIANAQFIPDDQANPTTARQDLSRKPFAEATDGTALWDGKSLPAPTEAQQLIVLRSLKPNFDPEHGRMLYPITNTDGTQQYLPLAEDATLEEIANGNYAQFTTEQPLKDVIQQNLGEHIYEVDTGTIKAIAVTDLEKIFAEVPLKLASSKELKELLSNEEALQQQWVA</sequence>
<feature type="region of interest" description="Disordered" evidence="1">
    <location>
        <begin position="1"/>
        <end position="100"/>
    </location>
</feature>
<feature type="region of interest" description="Disordered" evidence="1">
    <location>
        <begin position="148"/>
        <end position="206"/>
    </location>
</feature>
<evidence type="ECO:0000313" key="3">
    <source>
        <dbReference type="Proteomes" id="UP000076715"/>
    </source>
</evidence>
<proteinExistence type="predicted"/>
<evidence type="ECO:0000313" key="2">
    <source>
        <dbReference type="EMBL" id="KZS38368.1"/>
    </source>
</evidence>
<gene>
    <name evidence="2" type="ORF">AWE51_17585</name>
</gene>
<accession>A0A162X1L8</accession>
<feature type="region of interest" description="Disordered" evidence="1">
    <location>
        <begin position="259"/>
        <end position="279"/>
    </location>
</feature>
<reference evidence="2 3" key="1">
    <citation type="submission" date="2016-01" db="EMBL/GenBank/DDBJ databases">
        <title>The draft genome sequence of Aquimarina sp. RZW4-3-2.</title>
        <authorList>
            <person name="Wang Y."/>
        </authorList>
    </citation>
    <scope>NUCLEOTIDE SEQUENCE [LARGE SCALE GENOMIC DNA]</scope>
    <source>
        <strain evidence="2 3">RZW4-3-2</strain>
    </source>
</reference>
<dbReference type="AlphaFoldDB" id="A0A162X1L8"/>
<organism evidence="2 3">
    <name type="scientific">Aquimarina aggregata</name>
    <dbReference type="NCBI Taxonomy" id="1642818"/>
    <lineage>
        <taxon>Bacteria</taxon>
        <taxon>Pseudomonadati</taxon>
        <taxon>Bacteroidota</taxon>
        <taxon>Flavobacteriia</taxon>
        <taxon>Flavobacteriales</taxon>
        <taxon>Flavobacteriaceae</taxon>
        <taxon>Aquimarina</taxon>
    </lineage>
</organism>
<protein>
    <submittedName>
        <fullName evidence="2">Uncharacterized protein</fullName>
    </submittedName>
</protein>
<comment type="caution">
    <text evidence="2">The sequence shown here is derived from an EMBL/GenBank/DDBJ whole genome shotgun (WGS) entry which is preliminary data.</text>
</comment>
<dbReference type="EMBL" id="LQRT01000058">
    <property type="protein sequence ID" value="KZS38368.1"/>
    <property type="molecule type" value="Genomic_DNA"/>
</dbReference>
<feature type="region of interest" description="Disordered" evidence="1">
    <location>
        <begin position="314"/>
        <end position="342"/>
    </location>
</feature>
<feature type="compositionally biased region" description="Polar residues" evidence="1">
    <location>
        <begin position="1"/>
        <end position="22"/>
    </location>
</feature>
<feature type="compositionally biased region" description="Basic and acidic residues" evidence="1">
    <location>
        <begin position="317"/>
        <end position="335"/>
    </location>
</feature>
<feature type="compositionally biased region" description="Polar residues" evidence="1">
    <location>
        <begin position="259"/>
        <end position="268"/>
    </location>
</feature>
<keyword evidence="3" id="KW-1185">Reference proteome</keyword>
<name>A0A162X1L8_9FLAO</name>
<feature type="compositionally biased region" description="Basic and acidic residues" evidence="1">
    <location>
        <begin position="180"/>
        <end position="196"/>
    </location>
</feature>
<feature type="compositionally biased region" description="Basic residues" evidence="1">
    <location>
        <begin position="73"/>
        <end position="83"/>
    </location>
</feature>
<evidence type="ECO:0000256" key="1">
    <source>
        <dbReference type="SAM" id="MobiDB-lite"/>
    </source>
</evidence>
<dbReference type="Proteomes" id="UP000076715">
    <property type="component" value="Unassembled WGS sequence"/>
</dbReference>
<dbReference type="RefSeq" id="WP_066319318.1">
    <property type="nucleotide sequence ID" value="NZ_CANLSS010000003.1"/>
</dbReference>